<evidence type="ECO:0000256" key="2">
    <source>
        <dbReference type="ARBA" id="ARBA00022617"/>
    </source>
</evidence>
<dbReference type="InterPro" id="IPR045854">
    <property type="entry name" value="NO2/SO3_Rdtase_4Fe4S_sf"/>
</dbReference>
<evidence type="ECO:0000256" key="6">
    <source>
        <dbReference type="ARBA" id="ARBA00023014"/>
    </source>
</evidence>
<evidence type="ECO:0000313" key="10">
    <source>
        <dbReference type="Proteomes" id="UP000583800"/>
    </source>
</evidence>
<dbReference type="Gene3D" id="3.90.480.10">
    <property type="entry name" value="Sulfite Reductase Hemoprotein,Domain 2"/>
    <property type="match status" value="2"/>
</dbReference>
<dbReference type="Proteomes" id="UP000583800">
    <property type="component" value="Unassembled WGS sequence"/>
</dbReference>
<evidence type="ECO:0000256" key="5">
    <source>
        <dbReference type="ARBA" id="ARBA00023004"/>
    </source>
</evidence>
<dbReference type="GO" id="GO:0046872">
    <property type="term" value="F:metal ion binding"/>
    <property type="evidence" value="ECO:0007669"/>
    <property type="project" value="UniProtKB-KW"/>
</dbReference>
<dbReference type="RefSeq" id="WP_185083991.1">
    <property type="nucleotide sequence ID" value="NZ_JACHJB010000001.1"/>
</dbReference>
<dbReference type="EC" id="1.14.13.83" evidence="9"/>
<evidence type="ECO:0000259" key="8">
    <source>
        <dbReference type="Pfam" id="PF03460"/>
    </source>
</evidence>
<evidence type="ECO:0000256" key="1">
    <source>
        <dbReference type="ARBA" id="ARBA00022485"/>
    </source>
</evidence>
<evidence type="ECO:0000256" key="7">
    <source>
        <dbReference type="SAM" id="MobiDB-lite"/>
    </source>
</evidence>
<keyword evidence="5" id="KW-0408">Iron</keyword>
<sequence>MHLSEAGPFRRMRPDSCPGALQTHEAADGALARIRLPGGAVTAGQLRELAACAAELGSGVIELTSRANVQVRGLRPAPASDAGAALAARMAGAGLLPSASHERVRNIVASPLNGRGPGGVVETQPLVAALDRALCERARLAGLPGRFLFALDDGTGDVAGLGADVTYTPDGLLLADARLSRTSGDPVALMLAAAEAFLDERRPPEGHAQAGSVWRIGELPDGPARVAARLGGTVTPVPRRSPRGQRAGLVEQRDGRVALEAVVPLGRLTAVQAQALAAQAQAAGMVRLTPWRTVVLPGLDPDRAGRVAHRLAEAGLVTDPDSPWVGVTACTGRPGCAKSLADVQADASRWVAGRVTAAGTPVHWSGCERRCGLPKGPVVQLVATGHGYHHGYQERTQ</sequence>
<proteinExistence type="predicted"/>
<gene>
    <name evidence="9" type="ORF">FHU36_002656</name>
</gene>
<name>A0A7X0C0G1_9ACTN</name>
<keyword evidence="10" id="KW-1185">Reference proteome</keyword>
<evidence type="ECO:0000256" key="4">
    <source>
        <dbReference type="ARBA" id="ARBA00023002"/>
    </source>
</evidence>
<reference evidence="9 10" key="1">
    <citation type="submission" date="2020-08" db="EMBL/GenBank/DDBJ databases">
        <title>Sequencing the genomes of 1000 actinobacteria strains.</title>
        <authorList>
            <person name="Klenk H.-P."/>
        </authorList>
    </citation>
    <scope>NUCLEOTIDE SEQUENCE [LARGE SCALE GENOMIC DNA]</scope>
    <source>
        <strain evidence="9 10">DSM 45913</strain>
    </source>
</reference>
<dbReference type="Pfam" id="PF03460">
    <property type="entry name" value="NIR_SIR_ferr"/>
    <property type="match status" value="2"/>
</dbReference>
<keyword evidence="1" id="KW-0004">4Fe-4S</keyword>
<dbReference type="GO" id="GO:0043818">
    <property type="term" value="F:precorrin-3B synthase activity"/>
    <property type="evidence" value="ECO:0007669"/>
    <property type="project" value="UniProtKB-EC"/>
</dbReference>
<feature type="domain" description="Nitrite/Sulfite reductase ferredoxin-like" evidence="8">
    <location>
        <begin position="31"/>
        <end position="87"/>
    </location>
</feature>
<organism evidence="9 10">
    <name type="scientific">Nonomuraea muscovyensis</name>
    <dbReference type="NCBI Taxonomy" id="1124761"/>
    <lineage>
        <taxon>Bacteria</taxon>
        <taxon>Bacillati</taxon>
        <taxon>Actinomycetota</taxon>
        <taxon>Actinomycetes</taxon>
        <taxon>Streptosporangiales</taxon>
        <taxon>Streptosporangiaceae</taxon>
        <taxon>Nonomuraea</taxon>
    </lineage>
</organism>
<evidence type="ECO:0000256" key="3">
    <source>
        <dbReference type="ARBA" id="ARBA00022723"/>
    </source>
</evidence>
<dbReference type="SUPFAM" id="SSF55124">
    <property type="entry name" value="Nitrite/Sulfite reductase N-terminal domain-like"/>
    <property type="match status" value="2"/>
</dbReference>
<dbReference type="InterPro" id="IPR051329">
    <property type="entry name" value="NIR_SIR_4Fe-4S"/>
</dbReference>
<evidence type="ECO:0000313" key="9">
    <source>
        <dbReference type="EMBL" id="MBB6346147.1"/>
    </source>
</evidence>
<dbReference type="Gene3D" id="3.30.413.10">
    <property type="entry name" value="Sulfite Reductase Hemoprotein, domain 1"/>
    <property type="match status" value="1"/>
</dbReference>
<dbReference type="PANTHER" id="PTHR32439">
    <property type="entry name" value="FERREDOXIN--NITRITE REDUCTASE, CHLOROPLASTIC"/>
    <property type="match status" value="1"/>
</dbReference>
<dbReference type="SUPFAM" id="SSF56014">
    <property type="entry name" value="Nitrite and sulphite reductase 4Fe-4S domain-like"/>
    <property type="match status" value="1"/>
</dbReference>
<dbReference type="AlphaFoldDB" id="A0A7X0C0G1"/>
<keyword evidence="6" id="KW-0411">Iron-sulfur</keyword>
<dbReference type="GO" id="GO:0051539">
    <property type="term" value="F:4 iron, 4 sulfur cluster binding"/>
    <property type="evidence" value="ECO:0007669"/>
    <property type="project" value="UniProtKB-KW"/>
</dbReference>
<comment type="caution">
    <text evidence="9">The sequence shown here is derived from an EMBL/GenBank/DDBJ whole genome shotgun (WGS) entry which is preliminary data.</text>
</comment>
<dbReference type="InterPro" id="IPR005117">
    <property type="entry name" value="NiRdtase/SiRdtase_haem-b_fer"/>
</dbReference>
<keyword evidence="2" id="KW-0349">Heme</keyword>
<dbReference type="EMBL" id="JACHJB010000001">
    <property type="protein sequence ID" value="MBB6346147.1"/>
    <property type="molecule type" value="Genomic_DNA"/>
</dbReference>
<keyword evidence="3" id="KW-0479">Metal-binding</keyword>
<keyword evidence="4 9" id="KW-0560">Oxidoreductase</keyword>
<feature type="region of interest" description="Disordered" evidence="7">
    <location>
        <begin position="1"/>
        <end position="21"/>
    </location>
</feature>
<accession>A0A7X0C0G1</accession>
<dbReference type="PANTHER" id="PTHR32439:SF9">
    <property type="entry name" value="BLR3264 PROTEIN"/>
    <property type="match status" value="1"/>
</dbReference>
<feature type="domain" description="Nitrite/Sulfite reductase ferredoxin-like" evidence="8">
    <location>
        <begin position="251"/>
        <end position="314"/>
    </location>
</feature>
<dbReference type="InterPro" id="IPR036136">
    <property type="entry name" value="Nit/Sulf_reduc_fer-like_dom_sf"/>
</dbReference>
<protein>
    <submittedName>
        <fullName evidence="9">Precorrin-3B synthase</fullName>
        <ecNumber evidence="9">1.14.13.83</ecNumber>
    </submittedName>
</protein>